<protein>
    <submittedName>
        <fullName evidence="1">Uncharacterized protein</fullName>
    </submittedName>
</protein>
<dbReference type="AlphaFoldDB" id="A0A9W9JCM8"/>
<reference evidence="1" key="1">
    <citation type="submission" date="2022-11" db="EMBL/GenBank/DDBJ databases">
        <authorList>
            <person name="Petersen C."/>
        </authorList>
    </citation>
    <scope>NUCLEOTIDE SEQUENCE</scope>
    <source>
        <strain evidence="1">IBT 16849</strain>
    </source>
</reference>
<dbReference type="OrthoDB" id="5401170at2759"/>
<keyword evidence="2" id="KW-1185">Reference proteome</keyword>
<organism evidence="1 2">
    <name type="scientific">Penicillium cf. griseofulvum</name>
    <dbReference type="NCBI Taxonomy" id="2972120"/>
    <lineage>
        <taxon>Eukaryota</taxon>
        <taxon>Fungi</taxon>
        <taxon>Dikarya</taxon>
        <taxon>Ascomycota</taxon>
        <taxon>Pezizomycotina</taxon>
        <taxon>Eurotiomycetes</taxon>
        <taxon>Eurotiomycetidae</taxon>
        <taxon>Eurotiales</taxon>
        <taxon>Aspergillaceae</taxon>
        <taxon>Penicillium</taxon>
    </lineage>
</organism>
<dbReference type="Proteomes" id="UP001150879">
    <property type="component" value="Unassembled WGS sequence"/>
</dbReference>
<accession>A0A9W9JCM8</accession>
<comment type="caution">
    <text evidence="1">The sequence shown here is derived from an EMBL/GenBank/DDBJ whole genome shotgun (WGS) entry which is preliminary data.</text>
</comment>
<evidence type="ECO:0000313" key="1">
    <source>
        <dbReference type="EMBL" id="KAJ5194480.1"/>
    </source>
</evidence>
<dbReference type="EMBL" id="JAPQKP010000004">
    <property type="protein sequence ID" value="KAJ5194480.1"/>
    <property type="molecule type" value="Genomic_DNA"/>
</dbReference>
<name>A0A9W9JCM8_9EURO</name>
<evidence type="ECO:0000313" key="2">
    <source>
        <dbReference type="Proteomes" id="UP001150879"/>
    </source>
</evidence>
<proteinExistence type="predicted"/>
<sequence length="132" mass="15106">MRGKNCTAVPRLLGYGNRVQGVGDYVPGGTINYVAWARVAGEPISSVSYWERGLAYREEVPSKRATSTNIKKRAKKGYIDHGELMLFRHISGFCDPDTLEPEPFSDVTYAIWRLVKPARRLDWMHDSSDWKW</sequence>
<reference evidence="1" key="2">
    <citation type="journal article" date="2023" name="IMA Fungus">
        <title>Comparative genomic study of the Penicillium genus elucidates a diverse pangenome and 15 lateral gene transfer events.</title>
        <authorList>
            <person name="Petersen C."/>
            <person name="Sorensen T."/>
            <person name="Nielsen M.R."/>
            <person name="Sondergaard T.E."/>
            <person name="Sorensen J.L."/>
            <person name="Fitzpatrick D.A."/>
            <person name="Frisvad J.C."/>
            <person name="Nielsen K.L."/>
        </authorList>
    </citation>
    <scope>NUCLEOTIDE SEQUENCE</scope>
    <source>
        <strain evidence="1">IBT 16849</strain>
    </source>
</reference>
<gene>
    <name evidence="1" type="ORF">N7472_006946</name>
</gene>